<feature type="non-terminal residue" evidence="1">
    <location>
        <position position="175"/>
    </location>
</feature>
<protein>
    <submittedName>
        <fullName evidence="1">Uncharacterized protein</fullName>
    </submittedName>
</protein>
<gene>
    <name evidence="1" type="ORF">S01H1_78061</name>
</gene>
<evidence type="ECO:0000313" key="1">
    <source>
        <dbReference type="EMBL" id="GAG43238.1"/>
    </source>
</evidence>
<accession>X0Y3F5</accession>
<dbReference type="EMBL" id="BARS01052515">
    <property type="protein sequence ID" value="GAG43238.1"/>
    <property type="molecule type" value="Genomic_DNA"/>
</dbReference>
<organism evidence="1">
    <name type="scientific">marine sediment metagenome</name>
    <dbReference type="NCBI Taxonomy" id="412755"/>
    <lineage>
        <taxon>unclassified sequences</taxon>
        <taxon>metagenomes</taxon>
        <taxon>ecological metagenomes</taxon>
    </lineage>
</organism>
<reference evidence="1" key="1">
    <citation type="journal article" date="2014" name="Front. Microbiol.">
        <title>High frequency of phylogenetically diverse reductive dehalogenase-homologous genes in deep subseafloor sedimentary metagenomes.</title>
        <authorList>
            <person name="Kawai M."/>
            <person name="Futagami T."/>
            <person name="Toyoda A."/>
            <person name="Takaki Y."/>
            <person name="Nishi S."/>
            <person name="Hori S."/>
            <person name="Arai W."/>
            <person name="Tsubouchi T."/>
            <person name="Morono Y."/>
            <person name="Uchiyama I."/>
            <person name="Ito T."/>
            <person name="Fujiyama A."/>
            <person name="Inagaki F."/>
            <person name="Takami H."/>
        </authorList>
    </citation>
    <scope>NUCLEOTIDE SEQUENCE</scope>
    <source>
        <strain evidence="1">Expedition CK06-06</strain>
    </source>
</reference>
<dbReference type="AlphaFoldDB" id="X0Y3F5"/>
<sequence>MHQGMAAGISVLAADLVVSAVDAGVRRVVPSSAPLGLRLGARVVVAAAGLAVSRIPESDDETTLRASVRTAGRLATAGGIGGMIYESSIAARDRFPAKSPLRPVIVSAAGFAAAMVYSNDLLAERQTVIKRWTKDDKPATLAASMGIGIGVATLGRGIGKGFLASRRGMAGYFGD</sequence>
<proteinExistence type="predicted"/>
<comment type="caution">
    <text evidence="1">The sequence shown here is derived from an EMBL/GenBank/DDBJ whole genome shotgun (WGS) entry which is preliminary data.</text>
</comment>
<name>X0Y3F5_9ZZZZ</name>